<keyword evidence="3" id="KW-1185">Reference proteome</keyword>
<evidence type="ECO:0000313" key="3">
    <source>
        <dbReference type="Proteomes" id="UP000242915"/>
    </source>
</evidence>
<accession>A0A239CQ82</accession>
<evidence type="ECO:0000259" key="1">
    <source>
        <dbReference type="Pfam" id="PF09413"/>
    </source>
</evidence>
<feature type="domain" description="DUF2007" evidence="1">
    <location>
        <begin position="1"/>
        <end position="65"/>
    </location>
</feature>
<dbReference type="RefSeq" id="WP_010486321.1">
    <property type="nucleotide sequence ID" value="NZ_FZOG01000002.1"/>
</dbReference>
<gene>
    <name evidence="2" type="ORF">SAMN05216255_1841</name>
</gene>
<dbReference type="EMBL" id="FZOG01000002">
    <property type="protein sequence ID" value="SNS22325.1"/>
    <property type="molecule type" value="Genomic_DNA"/>
</dbReference>
<dbReference type="InterPro" id="IPR011322">
    <property type="entry name" value="N-reg_PII-like_a/b"/>
</dbReference>
<dbReference type="Gene3D" id="3.30.70.790">
    <property type="entry name" value="UreE, C-terminal domain"/>
    <property type="match status" value="1"/>
</dbReference>
<dbReference type="Proteomes" id="UP000242915">
    <property type="component" value="Unassembled WGS sequence"/>
</dbReference>
<dbReference type="AlphaFoldDB" id="A0A239CQ82"/>
<sequence>MQRIYEPQDLIEAELLLGMLASEGIEAFISGQHLAGAVGELPASGLLGLMVNDRQAGKARELITAYNGAQPLPGDEPESYLGELVC</sequence>
<dbReference type="SUPFAM" id="SSF54913">
    <property type="entry name" value="GlnB-like"/>
    <property type="match status" value="1"/>
</dbReference>
<evidence type="ECO:0000313" key="2">
    <source>
        <dbReference type="EMBL" id="SNS22325.1"/>
    </source>
</evidence>
<proteinExistence type="predicted"/>
<dbReference type="Pfam" id="PF09413">
    <property type="entry name" value="DUF2007"/>
    <property type="match status" value="1"/>
</dbReference>
<dbReference type="InterPro" id="IPR018551">
    <property type="entry name" value="DUF2007"/>
</dbReference>
<organism evidence="2 3">
    <name type="scientific">Pseudomonas segetis</name>
    <dbReference type="NCBI Taxonomy" id="298908"/>
    <lineage>
        <taxon>Bacteria</taxon>
        <taxon>Pseudomonadati</taxon>
        <taxon>Pseudomonadota</taxon>
        <taxon>Gammaproteobacteria</taxon>
        <taxon>Pseudomonadales</taxon>
        <taxon>Pseudomonadaceae</taxon>
        <taxon>Pseudomonas</taxon>
    </lineage>
</organism>
<name>A0A239CQ82_9PSED</name>
<reference evidence="3" key="1">
    <citation type="submission" date="2017-06" db="EMBL/GenBank/DDBJ databases">
        <authorList>
            <person name="Varghese N."/>
            <person name="Submissions S."/>
        </authorList>
    </citation>
    <scope>NUCLEOTIDE SEQUENCE [LARGE SCALE GENOMIC DNA]</scope>
    <source>
        <strain evidence="3">CIP 108523</strain>
    </source>
</reference>
<protein>
    <submittedName>
        <fullName evidence="2">Putative signal transducing protein</fullName>
    </submittedName>
</protein>